<evidence type="ECO:0000313" key="2">
    <source>
        <dbReference type="EMBL" id="OBY30478.1"/>
    </source>
</evidence>
<sequence length="88" mass="8817">MIGAGSLDMAANDATALDSSARAAGGMDLTTGDSASDDRGPRYSGTTATFLTLLVLGGGVVTGRRKTSASVAYIDALARAPNRSTRHG</sequence>
<dbReference type="RefSeq" id="WP_065289016.1">
    <property type="nucleotide sequence ID" value="NZ_LFOE01000031.1"/>
</dbReference>
<feature type="region of interest" description="Disordered" evidence="1">
    <location>
        <begin position="22"/>
        <end position="44"/>
    </location>
</feature>
<gene>
    <name evidence="2" type="ORF">ACT18_17690</name>
</gene>
<organism evidence="2 3">
    <name type="scientific">Mycolicibacter kumamotonensis</name>
    <dbReference type="NCBI Taxonomy" id="354243"/>
    <lineage>
        <taxon>Bacteria</taxon>
        <taxon>Bacillati</taxon>
        <taxon>Actinomycetota</taxon>
        <taxon>Actinomycetes</taxon>
        <taxon>Mycobacteriales</taxon>
        <taxon>Mycobacteriaceae</taxon>
        <taxon>Mycolicibacter</taxon>
    </lineage>
</organism>
<name>A0A1B8SCK8_9MYCO</name>
<evidence type="ECO:0000313" key="3">
    <source>
        <dbReference type="Proteomes" id="UP000092668"/>
    </source>
</evidence>
<accession>A0A1B8SCK8</accession>
<dbReference type="Proteomes" id="UP000092668">
    <property type="component" value="Unassembled WGS sequence"/>
</dbReference>
<protein>
    <submittedName>
        <fullName evidence="2">Uncharacterized protein</fullName>
    </submittedName>
</protein>
<dbReference type="AlphaFoldDB" id="A0A1B8SCK8"/>
<evidence type="ECO:0000256" key="1">
    <source>
        <dbReference type="SAM" id="MobiDB-lite"/>
    </source>
</evidence>
<comment type="caution">
    <text evidence="2">The sequence shown here is derived from an EMBL/GenBank/DDBJ whole genome shotgun (WGS) entry which is preliminary data.</text>
</comment>
<reference evidence="2 3" key="1">
    <citation type="submission" date="2015-06" db="EMBL/GenBank/DDBJ databases">
        <title>Genome sequence of Mycobacterium kumamotonense strain Roo.</title>
        <authorList>
            <person name="Greninger A.L."/>
            <person name="Cunningham G."/>
            <person name="Miller S."/>
        </authorList>
    </citation>
    <scope>NUCLEOTIDE SEQUENCE [LARGE SCALE GENOMIC DNA]</scope>
    <source>
        <strain evidence="2 3">Roo</strain>
    </source>
</reference>
<dbReference type="EMBL" id="LFOE01000031">
    <property type="protein sequence ID" value="OBY30478.1"/>
    <property type="molecule type" value="Genomic_DNA"/>
</dbReference>
<keyword evidence="3" id="KW-1185">Reference proteome</keyword>
<proteinExistence type="predicted"/>